<evidence type="ECO:0000256" key="1">
    <source>
        <dbReference type="SAM" id="MobiDB-lite"/>
    </source>
</evidence>
<comment type="caution">
    <text evidence="2">The sequence shown here is derived from an EMBL/GenBank/DDBJ whole genome shotgun (WGS) entry which is preliminary data.</text>
</comment>
<organism evidence="2 3">
    <name type="scientific">Candidatus Scatousia excrementipullorum</name>
    <dbReference type="NCBI Taxonomy" id="2840936"/>
    <lineage>
        <taxon>Bacteria</taxon>
        <taxon>Candidatus Scatousia</taxon>
    </lineage>
</organism>
<protein>
    <submittedName>
        <fullName evidence="2">Uncharacterized protein</fullName>
    </submittedName>
</protein>
<evidence type="ECO:0000313" key="3">
    <source>
        <dbReference type="Proteomes" id="UP000823632"/>
    </source>
</evidence>
<sequence>MALSVSQNLNLGIDRATLQQVSQEILKRAADKNSQYQTTGTENFFQTRDLGVDLYKGNVDTSLAKQIALNNSGLQIQLSQQAMDSIRALNTLAAQNVQKNVEGKMTIAVNDITVQEQKTATPKFNSLVSFGASKDKNGSSPSYHGELLMMTGKNKGENTASSNNGTTGSNNSIFA</sequence>
<dbReference type="AlphaFoldDB" id="A0A9D9DN67"/>
<dbReference type="EMBL" id="JADIND010000131">
    <property type="protein sequence ID" value="MBO8430952.1"/>
    <property type="molecule type" value="Genomic_DNA"/>
</dbReference>
<accession>A0A9D9DN67</accession>
<evidence type="ECO:0000313" key="2">
    <source>
        <dbReference type="EMBL" id="MBO8430952.1"/>
    </source>
</evidence>
<feature type="region of interest" description="Disordered" evidence="1">
    <location>
        <begin position="153"/>
        <end position="175"/>
    </location>
</feature>
<name>A0A9D9DN67_9BACT</name>
<reference evidence="2" key="1">
    <citation type="submission" date="2020-10" db="EMBL/GenBank/DDBJ databases">
        <authorList>
            <person name="Gilroy R."/>
        </authorList>
    </citation>
    <scope>NUCLEOTIDE SEQUENCE</scope>
    <source>
        <strain evidence="2">10192</strain>
    </source>
</reference>
<feature type="compositionally biased region" description="Low complexity" evidence="1">
    <location>
        <begin position="161"/>
        <end position="175"/>
    </location>
</feature>
<dbReference type="Proteomes" id="UP000823632">
    <property type="component" value="Unassembled WGS sequence"/>
</dbReference>
<reference evidence="2" key="2">
    <citation type="journal article" date="2021" name="PeerJ">
        <title>Extensive microbial diversity within the chicken gut microbiome revealed by metagenomics and culture.</title>
        <authorList>
            <person name="Gilroy R."/>
            <person name="Ravi A."/>
            <person name="Getino M."/>
            <person name="Pursley I."/>
            <person name="Horton D.L."/>
            <person name="Alikhan N.F."/>
            <person name="Baker D."/>
            <person name="Gharbi K."/>
            <person name="Hall N."/>
            <person name="Watson M."/>
            <person name="Adriaenssens E.M."/>
            <person name="Foster-Nyarko E."/>
            <person name="Jarju S."/>
            <person name="Secka A."/>
            <person name="Antonio M."/>
            <person name="Oren A."/>
            <person name="Chaudhuri R.R."/>
            <person name="La Ragione R."/>
            <person name="Hildebrand F."/>
            <person name="Pallen M.J."/>
        </authorList>
    </citation>
    <scope>NUCLEOTIDE SEQUENCE</scope>
    <source>
        <strain evidence="2">10192</strain>
    </source>
</reference>
<gene>
    <name evidence="2" type="ORF">IAC76_06145</name>
</gene>
<proteinExistence type="predicted"/>